<sequence length="63" mass="7523">MRLHFGGVVQRAGRVTSMSMRHDGNVYQIDRVIDERDEVFRASIEEHMFLELCRDIYHKEIKT</sequence>
<evidence type="ECO:0000313" key="2">
    <source>
        <dbReference type="Proteomes" id="UP000828597"/>
    </source>
</evidence>
<evidence type="ECO:0000313" key="1">
    <source>
        <dbReference type="EMBL" id="UGL61177.1"/>
    </source>
</evidence>
<name>A0AAE8YJ29_9CAUD</name>
<dbReference type="EMBL" id="OK258138">
    <property type="protein sequence ID" value="UGL61177.1"/>
    <property type="molecule type" value="Genomic_DNA"/>
</dbReference>
<organism evidence="1 2">
    <name type="scientific">Xanthomonas phage MUD8-T1</name>
    <dbReference type="NCBI Taxonomy" id="2886033"/>
    <lineage>
        <taxon>Viruses</taxon>
        <taxon>Duplodnaviria</taxon>
        <taxon>Heunggongvirae</taxon>
        <taxon>Uroviricota</taxon>
        <taxon>Caudoviricetes</taxon>
        <taxon>Autographivirales</taxon>
        <taxon>Autonotataviridae</taxon>
        <taxon>Gujervirinae</taxon>
        <taxon>Pradovirus</taxon>
        <taxon>Pradovirus MUD8T1</taxon>
    </lineage>
</organism>
<accession>A0AAE8YJ29</accession>
<dbReference type="Proteomes" id="UP000828597">
    <property type="component" value="Segment"/>
</dbReference>
<protein>
    <submittedName>
        <fullName evidence="1">Uncharacterized protein</fullName>
    </submittedName>
</protein>
<keyword evidence="2" id="KW-1185">Reference proteome</keyword>
<proteinExistence type="predicted"/>
<reference evidence="1 2" key="1">
    <citation type="submission" date="2021-09" db="EMBL/GenBank/DDBJ databases">
        <authorList>
            <person name="Bringhurst R.M."/>
        </authorList>
    </citation>
    <scope>NUCLEOTIDE SEQUENCE [LARGE SCALE GENOMIC DNA]</scope>
</reference>